<dbReference type="InterPro" id="IPR044862">
    <property type="entry name" value="Pro_4_hyd_alph_FE2OG_OXY"/>
</dbReference>
<sequence>MGGSPSRQPRTQQMAALRRAAAAERAGPGLGYSSVQKNRLKREPRWTWLRIMLLVLGSICGAWLFDYLYNNNDLMEVFARQTEILDGKVVEVQCSEDYDSYQRFAGCTPVKCGRAVTDSVVNREEAEKMLSIARRGLSLGGSDGGASILDLHSGALSMGKQFVNIYRYFGEKVKELFTAEDFRLYSELRWRIQQRVAETFGIDPNVLHLTKPTFFSRMNSTEAKTMHDEYWHPHIDKVTYGSFDYTSLLYLSDYKADFGGGRFVFVDEHVNSTIEPRKGRISFFTSGSENLHYVEKVERGTRYAITVSFTCDPAHAVDDPTLP</sequence>
<evidence type="ECO:0000256" key="1">
    <source>
        <dbReference type="ARBA" id="ARBA00001961"/>
    </source>
</evidence>
<dbReference type="InterPro" id="IPR005123">
    <property type="entry name" value="Oxoglu/Fe-dep_dioxygenase_dom"/>
</dbReference>
<dbReference type="GO" id="GO:0051213">
    <property type="term" value="F:dioxygenase activity"/>
    <property type="evidence" value="ECO:0007669"/>
    <property type="project" value="UniProtKB-KW"/>
</dbReference>
<dbReference type="SMART" id="SM00702">
    <property type="entry name" value="P4Hc"/>
    <property type="match status" value="1"/>
</dbReference>
<dbReference type="PROSITE" id="PS51471">
    <property type="entry name" value="FE2OG_OXY"/>
    <property type="match status" value="1"/>
</dbReference>
<name>V9L265_CALMI</name>
<evidence type="ECO:0000256" key="2">
    <source>
        <dbReference type="ARBA" id="ARBA00022723"/>
    </source>
</evidence>
<dbReference type="InterPro" id="IPR039210">
    <property type="entry name" value="OGFOD3"/>
</dbReference>
<keyword evidence="6" id="KW-1133">Transmembrane helix</keyword>
<evidence type="ECO:0000256" key="4">
    <source>
        <dbReference type="ARBA" id="ARBA00023002"/>
    </source>
</evidence>
<evidence type="ECO:0000259" key="7">
    <source>
        <dbReference type="PROSITE" id="PS51471"/>
    </source>
</evidence>
<keyword evidence="6" id="KW-0472">Membrane</keyword>
<keyword evidence="5" id="KW-0408">Iron</keyword>
<dbReference type="AlphaFoldDB" id="V9L265"/>
<accession>V9L265</accession>
<dbReference type="InterPro" id="IPR006620">
    <property type="entry name" value="Pro_4_hyd_alph"/>
</dbReference>
<dbReference type="GO" id="GO:0016705">
    <property type="term" value="F:oxidoreductase activity, acting on paired donors, with incorporation or reduction of molecular oxygen"/>
    <property type="evidence" value="ECO:0007669"/>
    <property type="project" value="InterPro"/>
</dbReference>
<evidence type="ECO:0000256" key="3">
    <source>
        <dbReference type="ARBA" id="ARBA00022964"/>
    </source>
</evidence>
<organism evidence="8">
    <name type="scientific">Callorhinchus milii</name>
    <name type="common">Ghost shark</name>
    <dbReference type="NCBI Taxonomy" id="7868"/>
    <lineage>
        <taxon>Eukaryota</taxon>
        <taxon>Metazoa</taxon>
        <taxon>Chordata</taxon>
        <taxon>Craniata</taxon>
        <taxon>Vertebrata</taxon>
        <taxon>Chondrichthyes</taxon>
        <taxon>Holocephali</taxon>
        <taxon>Chimaeriformes</taxon>
        <taxon>Callorhinchidae</taxon>
        <taxon>Callorhinchus</taxon>
    </lineage>
</organism>
<dbReference type="GO" id="GO:0031418">
    <property type="term" value="F:L-ascorbic acid binding"/>
    <property type="evidence" value="ECO:0007669"/>
    <property type="project" value="InterPro"/>
</dbReference>
<proteinExistence type="evidence at transcript level"/>
<protein>
    <submittedName>
        <fullName evidence="8">PKHD domain-containing transmembrane protein</fullName>
    </submittedName>
</protein>
<dbReference type="PANTHER" id="PTHR14650:SF1">
    <property type="entry name" value="2-OXOGLUTARATE AND IRON-DEPENDENT OXYGENASE DOMAIN-CONTAINING PROTEIN 3"/>
    <property type="match status" value="1"/>
</dbReference>
<feature type="domain" description="Fe2OG dioxygenase" evidence="7">
    <location>
        <begin position="211"/>
        <end position="312"/>
    </location>
</feature>
<evidence type="ECO:0000313" key="8">
    <source>
        <dbReference type="EMBL" id="AFP05356.1"/>
    </source>
</evidence>
<dbReference type="GO" id="GO:0016020">
    <property type="term" value="C:membrane"/>
    <property type="evidence" value="ECO:0007669"/>
    <property type="project" value="TreeGrafter"/>
</dbReference>
<evidence type="ECO:0000256" key="5">
    <source>
        <dbReference type="ARBA" id="ARBA00023004"/>
    </source>
</evidence>
<keyword evidence="4" id="KW-0560">Oxidoreductase</keyword>
<keyword evidence="6 8" id="KW-0812">Transmembrane</keyword>
<dbReference type="Pfam" id="PF13640">
    <property type="entry name" value="2OG-FeII_Oxy_3"/>
    <property type="match status" value="1"/>
</dbReference>
<dbReference type="Gene3D" id="2.60.120.620">
    <property type="entry name" value="q2cbj1_9rhob like domain"/>
    <property type="match status" value="1"/>
</dbReference>
<feature type="transmembrane region" description="Helical" evidence="6">
    <location>
        <begin position="47"/>
        <end position="65"/>
    </location>
</feature>
<comment type="cofactor">
    <cofactor evidence="1">
        <name>L-ascorbate</name>
        <dbReference type="ChEBI" id="CHEBI:38290"/>
    </cofactor>
</comment>
<dbReference type="EMBL" id="JW872838">
    <property type="protein sequence ID" value="AFP05356.1"/>
    <property type="molecule type" value="mRNA"/>
</dbReference>
<keyword evidence="2" id="KW-0479">Metal-binding</keyword>
<keyword evidence="3" id="KW-0223">Dioxygenase</keyword>
<evidence type="ECO:0000256" key="6">
    <source>
        <dbReference type="SAM" id="Phobius"/>
    </source>
</evidence>
<dbReference type="GO" id="GO:0005506">
    <property type="term" value="F:iron ion binding"/>
    <property type="evidence" value="ECO:0007669"/>
    <property type="project" value="InterPro"/>
</dbReference>
<reference evidence="8" key="1">
    <citation type="journal article" date="2014" name="Nature">
        <title>Elephant shark genome provides unique insights into gnathostome evolution.</title>
        <authorList>
            <consortium name="International Elephant Shark Genome Sequencing Consortium"/>
            <person name="Venkatesh B."/>
            <person name="Lee A.P."/>
            <person name="Ravi V."/>
            <person name="Maurya A.K."/>
            <person name="Lian M.M."/>
            <person name="Swann J.B."/>
            <person name="Ohta Y."/>
            <person name="Flajnik M.F."/>
            <person name="Sutoh Y."/>
            <person name="Kasahara M."/>
            <person name="Hoon S."/>
            <person name="Gangu V."/>
            <person name="Roy S.W."/>
            <person name="Irimia M."/>
            <person name="Korzh V."/>
            <person name="Kondrychyn I."/>
            <person name="Lim Z.W."/>
            <person name="Tay B.H."/>
            <person name="Tohari S."/>
            <person name="Kong K.W."/>
            <person name="Ho S."/>
            <person name="Lorente-Galdos B."/>
            <person name="Quilez J."/>
            <person name="Marques-Bonet T."/>
            <person name="Raney B.J."/>
            <person name="Ingham P.W."/>
            <person name="Tay A."/>
            <person name="Hillier L.W."/>
            <person name="Minx P."/>
            <person name="Boehm T."/>
            <person name="Wilson R.K."/>
            <person name="Brenner S."/>
            <person name="Warren W.C."/>
        </authorList>
    </citation>
    <scope>NUCLEOTIDE SEQUENCE</scope>
    <source>
        <tissue evidence="8">Heart</tissue>
    </source>
</reference>
<dbReference type="PANTHER" id="PTHR14650">
    <property type="entry name" value="PROLYL HYDROXYLASE-RELATED"/>
    <property type="match status" value="1"/>
</dbReference>